<evidence type="ECO:0000313" key="3">
    <source>
        <dbReference type="Proteomes" id="UP000284962"/>
    </source>
</evidence>
<comment type="caution">
    <text evidence="2">The sequence shown here is derived from an EMBL/GenBank/DDBJ whole genome shotgun (WGS) entry which is preliminary data.</text>
</comment>
<gene>
    <name evidence="2" type="ORF">DW957_07470</name>
</gene>
<feature type="coiled-coil region" evidence="1">
    <location>
        <begin position="27"/>
        <end position="65"/>
    </location>
</feature>
<evidence type="ECO:0000313" key="2">
    <source>
        <dbReference type="EMBL" id="RHA00075.1"/>
    </source>
</evidence>
<dbReference type="AlphaFoldDB" id="A0A413QKH5"/>
<keyword evidence="1" id="KW-0175">Coiled coil</keyword>
<dbReference type="EMBL" id="QSEW01000006">
    <property type="protein sequence ID" value="RHA00075.1"/>
    <property type="molecule type" value="Genomic_DNA"/>
</dbReference>
<organism evidence="2 3">
    <name type="scientific">Dorea formicigenerans</name>
    <dbReference type="NCBI Taxonomy" id="39486"/>
    <lineage>
        <taxon>Bacteria</taxon>
        <taxon>Bacillati</taxon>
        <taxon>Bacillota</taxon>
        <taxon>Clostridia</taxon>
        <taxon>Lachnospirales</taxon>
        <taxon>Lachnospiraceae</taxon>
        <taxon>Dorea</taxon>
    </lineage>
</organism>
<accession>A0A413QKH5</accession>
<proteinExistence type="predicted"/>
<reference evidence="2 3" key="1">
    <citation type="submission" date="2018-08" db="EMBL/GenBank/DDBJ databases">
        <title>A genome reference for cultivated species of the human gut microbiota.</title>
        <authorList>
            <person name="Zou Y."/>
            <person name="Xue W."/>
            <person name="Luo G."/>
        </authorList>
    </citation>
    <scope>NUCLEOTIDE SEQUENCE [LARGE SCALE GENOMIC DNA]</scope>
    <source>
        <strain evidence="2 3">AM46-16</strain>
    </source>
</reference>
<name>A0A413QKH5_9FIRM</name>
<evidence type="ECO:0008006" key="4">
    <source>
        <dbReference type="Google" id="ProtNLM"/>
    </source>
</evidence>
<protein>
    <recommendedName>
        <fullName evidence="4">ATPase</fullName>
    </recommendedName>
</protein>
<sequence length="118" mass="13722">MIFGFGQTDNKKGAAYESVIERLDDIENTARSIVAKAEEDKSQVEQEIQAQRDQFDKELDEKTQAELTRIREDGKRQVDELLKSQREKNHETVQTLEKEYEMAHAVYAEGILRHIIEV</sequence>
<evidence type="ECO:0000256" key="1">
    <source>
        <dbReference type="SAM" id="Coils"/>
    </source>
</evidence>
<dbReference type="Proteomes" id="UP000284962">
    <property type="component" value="Unassembled WGS sequence"/>
</dbReference>